<feature type="modified residue" description="4-aspartylphosphate" evidence="2">
    <location>
        <position position="56"/>
    </location>
</feature>
<gene>
    <name evidence="4" type="ORF">E3J62_05965</name>
</gene>
<dbReference type="CDD" id="cd00156">
    <property type="entry name" value="REC"/>
    <property type="match status" value="1"/>
</dbReference>
<evidence type="ECO:0000313" key="5">
    <source>
        <dbReference type="Proteomes" id="UP000315525"/>
    </source>
</evidence>
<dbReference type="PANTHER" id="PTHR44591:SF3">
    <property type="entry name" value="RESPONSE REGULATORY DOMAIN-CONTAINING PROTEIN"/>
    <property type="match status" value="1"/>
</dbReference>
<evidence type="ECO:0000256" key="1">
    <source>
        <dbReference type="ARBA" id="ARBA00022553"/>
    </source>
</evidence>
<dbReference type="PANTHER" id="PTHR44591">
    <property type="entry name" value="STRESS RESPONSE REGULATOR PROTEIN 1"/>
    <property type="match status" value="1"/>
</dbReference>
<keyword evidence="1 2" id="KW-0597">Phosphoprotein</keyword>
<evidence type="ECO:0000313" key="4">
    <source>
        <dbReference type="EMBL" id="TET45875.1"/>
    </source>
</evidence>
<dbReference type="InterPro" id="IPR050595">
    <property type="entry name" value="Bact_response_regulator"/>
</dbReference>
<dbReference type="Proteomes" id="UP000315525">
    <property type="component" value="Unassembled WGS sequence"/>
</dbReference>
<evidence type="ECO:0000259" key="3">
    <source>
        <dbReference type="PROSITE" id="PS50110"/>
    </source>
</evidence>
<dbReference type="SUPFAM" id="SSF52172">
    <property type="entry name" value="CheY-like"/>
    <property type="match status" value="1"/>
</dbReference>
<proteinExistence type="predicted"/>
<organism evidence="4 5">
    <name type="scientific">candidate division TA06 bacterium</name>
    <dbReference type="NCBI Taxonomy" id="2250710"/>
    <lineage>
        <taxon>Bacteria</taxon>
        <taxon>Bacteria division TA06</taxon>
    </lineage>
</organism>
<reference evidence="4 5" key="1">
    <citation type="submission" date="2019-03" db="EMBL/GenBank/DDBJ databases">
        <title>Metabolic potential of uncultured bacteria and archaea associated with petroleum seepage in deep-sea sediments.</title>
        <authorList>
            <person name="Dong X."/>
            <person name="Hubert C."/>
        </authorList>
    </citation>
    <scope>NUCLEOTIDE SEQUENCE [LARGE SCALE GENOMIC DNA]</scope>
    <source>
        <strain evidence="4">E44_bin18</strain>
    </source>
</reference>
<dbReference type="SUPFAM" id="SSF53649">
    <property type="entry name" value="Alkaline phosphatase-like"/>
    <property type="match status" value="1"/>
</dbReference>
<dbReference type="InterPro" id="IPR011006">
    <property type="entry name" value="CheY-like_superfamily"/>
</dbReference>
<dbReference type="GO" id="GO:0000160">
    <property type="term" value="P:phosphorelay signal transduction system"/>
    <property type="evidence" value="ECO:0007669"/>
    <property type="project" value="InterPro"/>
</dbReference>
<name>A0A523UTP4_UNCT6</name>
<dbReference type="Pfam" id="PF08665">
    <property type="entry name" value="PglZ"/>
    <property type="match status" value="1"/>
</dbReference>
<protein>
    <submittedName>
        <fullName evidence="4">Response regulator</fullName>
    </submittedName>
</protein>
<dbReference type="Pfam" id="PF00072">
    <property type="entry name" value="Response_reg"/>
    <property type="match status" value="1"/>
</dbReference>
<dbReference type="InterPro" id="IPR017850">
    <property type="entry name" value="Alkaline_phosphatase_core_sf"/>
</dbReference>
<feature type="domain" description="Response regulatory" evidence="3">
    <location>
        <begin position="7"/>
        <end position="121"/>
    </location>
</feature>
<comment type="caution">
    <text evidence="4">The sequence shown here is derived from an EMBL/GenBank/DDBJ whole genome shotgun (WGS) entry which is preliminary data.</text>
</comment>
<dbReference type="InterPro" id="IPR001789">
    <property type="entry name" value="Sig_transdc_resp-reg_receiver"/>
</dbReference>
<accession>A0A523UTP4</accession>
<evidence type="ECO:0000256" key="2">
    <source>
        <dbReference type="PROSITE-ProRule" id="PRU00169"/>
    </source>
</evidence>
<dbReference type="Gene3D" id="3.40.50.2300">
    <property type="match status" value="1"/>
</dbReference>
<dbReference type="AlphaFoldDB" id="A0A523UTP4"/>
<sequence length="516" mass="59990">MKKSGKRILWVDDEIEALSSHVYLLEGRGYEVSTATNGDDGVSLLRSESFDLILLDQMMPGMDGITTLAELRRLDSNVPIVMVTKSEEESLMDEAFGRDVADFLVKPINPRQLISTCKRILEKRHMIEERMPQDYASDFNKISQMRLSSPDWSDWVDIYSRLCEWDVWMDRFKDEGLGKTHAGQKKDCNSDFCKYVSSEYTSWVLGKEGPLLSPHIFKEHVFPRLRKNRQVVFLLLDCMRLDQYLSIEPLLKQSFNIKRNFYYSILPSATPYARNAIFSGLFPVEMSRHHPQFWSTKGEGSQNRYEREFLELALKKEMVRPRGFEYVKVLSAKDTEKLAENLPHLLNNQLLCIVVNFVDILTHYRSESTVVTQMTADEDALRSFTHTWFARSRIYELLGRIARKDVDVILTSDHGSIQGERPCTIYGGREISSNLRYKFGSSIRCDEKQALVIKDPVEYMLPTDVPNKRYCIAKEDYYFVYPTHYQRYVKQYRGTFQHGGISMEEMILPVCTLTSE</sequence>
<dbReference type="PROSITE" id="PS50110">
    <property type="entry name" value="RESPONSE_REGULATORY"/>
    <property type="match status" value="1"/>
</dbReference>
<dbReference type="SMART" id="SM00448">
    <property type="entry name" value="REC"/>
    <property type="match status" value="1"/>
</dbReference>
<dbReference type="EMBL" id="SOJN01000074">
    <property type="protein sequence ID" value="TET45875.1"/>
    <property type="molecule type" value="Genomic_DNA"/>
</dbReference>